<dbReference type="FunFam" id="1.25.40.10:FF:000031">
    <property type="entry name" value="Pentatricopeptide repeat-containing protein mitochondrial"/>
    <property type="match status" value="1"/>
</dbReference>
<evidence type="ECO:0000313" key="5">
    <source>
        <dbReference type="Proteomes" id="UP000652761"/>
    </source>
</evidence>
<dbReference type="InterPro" id="IPR046848">
    <property type="entry name" value="E_motif"/>
</dbReference>
<organism evidence="4 5">
    <name type="scientific">Colocasia esculenta</name>
    <name type="common">Wild taro</name>
    <name type="synonym">Arum esculentum</name>
    <dbReference type="NCBI Taxonomy" id="4460"/>
    <lineage>
        <taxon>Eukaryota</taxon>
        <taxon>Viridiplantae</taxon>
        <taxon>Streptophyta</taxon>
        <taxon>Embryophyta</taxon>
        <taxon>Tracheophyta</taxon>
        <taxon>Spermatophyta</taxon>
        <taxon>Magnoliopsida</taxon>
        <taxon>Liliopsida</taxon>
        <taxon>Araceae</taxon>
        <taxon>Aroideae</taxon>
        <taxon>Colocasieae</taxon>
        <taxon>Colocasia</taxon>
    </lineage>
</organism>
<feature type="repeat" description="PPR" evidence="2">
    <location>
        <begin position="84"/>
        <end position="114"/>
    </location>
</feature>
<dbReference type="GO" id="GO:0003723">
    <property type="term" value="F:RNA binding"/>
    <property type="evidence" value="ECO:0007669"/>
    <property type="project" value="InterPro"/>
</dbReference>
<dbReference type="InterPro" id="IPR002885">
    <property type="entry name" value="PPR_rpt"/>
</dbReference>
<dbReference type="PROSITE" id="PS51375">
    <property type="entry name" value="PPR"/>
    <property type="match status" value="7"/>
</dbReference>
<dbReference type="Pfam" id="PF01535">
    <property type="entry name" value="PPR"/>
    <property type="match status" value="4"/>
</dbReference>
<protein>
    <recommendedName>
        <fullName evidence="3">DYW domain-containing protein</fullName>
    </recommendedName>
</protein>
<dbReference type="GO" id="GO:0008270">
    <property type="term" value="F:zinc ion binding"/>
    <property type="evidence" value="ECO:0007669"/>
    <property type="project" value="InterPro"/>
</dbReference>
<feature type="repeat" description="PPR" evidence="2">
    <location>
        <begin position="115"/>
        <end position="149"/>
    </location>
</feature>
<feature type="repeat" description="PPR" evidence="2">
    <location>
        <begin position="618"/>
        <end position="652"/>
    </location>
</feature>
<dbReference type="Gene3D" id="1.25.40.10">
    <property type="entry name" value="Tetratricopeptide repeat domain"/>
    <property type="match status" value="5"/>
</dbReference>
<evidence type="ECO:0000313" key="4">
    <source>
        <dbReference type="EMBL" id="MQM17214.1"/>
    </source>
</evidence>
<name>A0A843XCR9_COLES</name>
<dbReference type="InterPro" id="IPR011990">
    <property type="entry name" value="TPR-like_helical_dom_sf"/>
</dbReference>
<keyword evidence="1" id="KW-0677">Repeat</keyword>
<evidence type="ECO:0000256" key="1">
    <source>
        <dbReference type="ARBA" id="ARBA00022737"/>
    </source>
</evidence>
<dbReference type="PANTHER" id="PTHR24015:SF1767">
    <property type="entry name" value="OS01G0600400 PROTEIN"/>
    <property type="match status" value="1"/>
</dbReference>
<dbReference type="FunFam" id="1.25.40.10:FF:000196">
    <property type="entry name" value="Pentatricopeptide repeat-containing protein At4g14850"/>
    <property type="match status" value="2"/>
</dbReference>
<feature type="repeat" description="PPR" evidence="2">
    <location>
        <begin position="317"/>
        <end position="351"/>
    </location>
</feature>
<evidence type="ECO:0000259" key="3">
    <source>
        <dbReference type="Pfam" id="PF14432"/>
    </source>
</evidence>
<dbReference type="AlphaFoldDB" id="A0A843XCR9"/>
<feature type="repeat" description="PPR" evidence="2">
    <location>
        <begin position="417"/>
        <end position="451"/>
    </location>
</feature>
<accession>A0A843XCR9</accession>
<dbReference type="PANTHER" id="PTHR24015">
    <property type="entry name" value="OS07G0578800 PROTEIN-RELATED"/>
    <property type="match status" value="1"/>
</dbReference>
<dbReference type="Pfam" id="PF13041">
    <property type="entry name" value="PPR_2"/>
    <property type="match status" value="4"/>
</dbReference>
<sequence>MASQPLLTTTVSVRARPKKAVVAPPTCFLSGLEGEETHYSEGTSRVRTTAKEYSVMLGVCTSNGDLRGGRSIHGHLMKSGSVLDSHLWDSLVNMYCKCRSMDCARKVFDNMPFRDVVAWTSMIAGYGEQGDSYKGLILFSEMHREGVLPNDFALATGLRACALCSNFDMGAQVHGEAIKLGLLSDLYVGSALVDLYVNCGKVGLSERAFFNLPRRNSVSCSALLSGYAQSGNERKVLELYGKISDTEIRLSKYVLSVILKCCAGLGRIREGSAIHSLAIRAGLEDDDFLRSCLVDMYSKCELARDAEKMFVEIEDPDVVAWSSIISCFDQQGLGPEAFEYFMKMVKSGIRPNEFVFASLASAATYLDWRYADCVHAYALKYGFETDQTVGNSLLAMYMKIGAVDDGCKVFGLMPKHDTVSWNALLSGFQSGDDCEEALQIFTKMLAEGLEPNKYTFISLLRSCTSLAAVRYGTQVHNHIVKQNLDEDSSIGTALVDMYAKCGCLGDVQLVFDRLKGRDVFSWTVVITGYTQNDESEKALQLYRQMQREAIKPNEYTFPSSLRACSNLAALNTGLQIHSQIIKSGVSDKYVSTALVDMYGKCGCLKDAELVFNGFRLRDQVSWNSMIFGYSQHGYAEKALVTFQAMVDEGVQPDEVTFIGVLSACSHAGLIKEGKHYFNSLYSLYGITPVIEHYACMADILGRAGKFNELEQFIEKMKGLPDLLIWQTVLGACRMHRNVELGEKAARKIIELDPNADAAYILLSNIYASAKRWDDVAMVRSMMTNQGVKKEPGCSWIDVGGQVSLFLSHDGSHPKAKEIHLKLIELSKQISLACYVPETKYVLHDVVDGEKEENLMLHSERLALAFGLISTADGNTIRIFKNLRICGDCHSVIKIISQITNREIIIRDVTRFHHFRGGACSCQDYW</sequence>
<keyword evidence="5" id="KW-1185">Reference proteome</keyword>
<dbReference type="FunFam" id="1.25.40.10:FF:000366">
    <property type="entry name" value="Pentatricopeptide (PPR) repeat-containing protein"/>
    <property type="match status" value="1"/>
</dbReference>
<dbReference type="OrthoDB" id="185373at2759"/>
<dbReference type="Pfam" id="PF20431">
    <property type="entry name" value="E_motif"/>
    <property type="match status" value="1"/>
</dbReference>
<dbReference type="GO" id="GO:0009451">
    <property type="term" value="P:RNA modification"/>
    <property type="evidence" value="ECO:0007669"/>
    <property type="project" value="InterPro"/>
</dbReference>
<dbReference type="Pfam" id="PF14432">
    <property type="entry name" value="DYW_deaminase"/>
    <property type="match status" value="1"/>
</dbReference>
<dbReference type="SUPFAM" id="SSF48452">
    <property type="entry name" value="TPR-like"/>
    <property type="match status" value="1"/>
</dbReference>
<evidence type="ECO:0000256" key="2">
    <source>
        <dbReference type="PROSITE-ProRule" id="PRU00708"/>
    </source>
</evidence>
<gene>
    <name evidence="4" type="ORF">Taro_050182</name>
</gene>
<feature type="repeat" description="PPR" evidence="2">
    <location>
        <begin position="518"/>
        <end position="552"/>
    </location>
</feature>
<dbReference type="InterPro" id="IPR032867">
    <property type="entry name" value="DYW_dom"/>
</dbReference>
<dbReference type="Proteomes" id="UP000652761">
    <property type="component" value="Unassembled WGS sequence"/>
</dbReference>
<feature type="repeat" description="PPR" evidence="2">
    <location>
        <begin position="216"/>
        <end position="250"/>
    </location>
</feature>
<dbReference type="EMBL" id="NMUH01007411">
    <property type="protein sequence ID" value="MQM17214.1"/>
    <property type="molecule type" value="Genomic_DNA"/>
</dbReference>
<feature type="domain" description="DYW" evidence="3">
    <location>
        <begin position="834"/>
        <end position="925"/>
    </location>
</feature>
<proteinExistence type="predicted"/>
<reference evidence="4" key="1">
    <citation type="submission" date="2017-07" db="EMBL/GenBank/DDBJ databases">
        <title>Taro Niue Genome Assembly and Annotation.</title>
        <authorList>
            <person name="Atibalentja N."/>
            <person name="Keating K."/>
            <person name="Fields C.J."/>
        </authorList>
    </citation>
    <scope>NUCLEOTIDE SEQUENCE</scope>
    <source>
        <strain evidence="4">Niue_2</strain>
        <tissue evidence="4">Leaf</tissue>
    </source>
</reference>
<comment type="caution">
    <text evidence="4">The sequence shown here is derived from an EMBL/GenBank/DDBJ whole genome shotgun (WGS) entry which is preliminary data.</text>
</comment>
<dbReference type="NCBIfam" id="TIGR00756">
    <property type="entry name" value="PPR"/>
    <property type="match status" value="6"/>
</dbReference>
<dbReference type="FunFam" id="1.25.40.10:FF:000073">
    <property type="entry name" value="Pentatricopeptide repeat-containing protein chloroplastic"/>
    <property type="match status" value="1"/>
</dbReference>
<dbReference type="InterPro" id="IPR046960">
    <property type="entry name" value="PPR_At4g14850-like_plant"/>
</dbReference>